<dbReference type="Pfam" id="PF00059">
    <property type="entry name" value="Lectin_C"/>
    <property type="match status" value="1"/>
</dbReference>
<dbReference type="AlphaFoldDB" id="A0ABD0X269"/>
<proteinExistence type="predicted"/>
<dbReference type="EMBL" id="JAGEUA010000004">
    <property type="protein sequence ID" value="KAL0985329.1"/>
    <property type="molecule type" value="Genomic_DNA"/>
</dbReference>
<feature type="signal peptide" evidence="2">
    <location>
        <begin position="1"/>
        <end position="19"/>
    </location>
</feature>
<evidence type="ECO:0000313" key="4">
    <source>
        <dbReference type="EMBL" id="KAL0985329.1"/>
    </source>
</evidence>
<dbReference type="PROSITE" id="PS00615">
    <property type="entry name" value="C_TYPE_LECTIN_1"/>
    <property type="match status" value="1"/>
</dbReference>
<feature type="chain" id="PRO_5044878833" description="C-type lectin domain-containing protein" evidence="2">
    <location>
        <begin position="20"/>
        <end position="342"/>
    </location>
</feature>
<evidence type="ECO:0000256" key="2">
    <source>
        <dbReference type="SAM" id="SignalP"/>
    </source>
</evidence>
<dbReference type="SUPFAM" id="SSF56436">
    <property type="entry name" value="C-type lectin-like"/>
    <property type="match status" value="1"/>
</dbReference>
<dbReference type="SMART" id="SM00034">
    <property type="entry name" value="CLECT"/>
    <property type="match status" value="1"/>
</dbReference>
<dbReference type="CDD" id="cd00037">
    <property type="entry name" value="CLECT"/>
    <property type="match status" value="1"/>
</dbReference>
<comment type="caution">
    <text evidence="4">The sequence shown here is derived from an EMBL/GenBank/DDBJ whole genome shotgun (WGS) entry which is preliminary data.</text>
</comment>
<name>A0ABD0X269_UMBPY</name>
<gene>
    <name evidence="4" type="ORF">UPYG_G00155550</name>
</gene>
<protein>
    <recommendedName>
        <fullName evidence="3">C-type lectin domain-containing protein</fullName>
    </recommendedName>
</protein>
<dbReference type="InterPro" id="IPR016187">
    <property type="entry name" value="CTDL_fold"/>
</dbReference>
<keyword evidence="1" id="KW-1015">Disulfide bond</keyword>
<feature type="domain" description="C-type lectin" evidence="3">
    <location>
        <begin position="224"/>
        <end position="333"/>
    </location>
</feature>
<sequence length="342" mass="37560">MELMSAIVLLLGAFYSALTAHCLPNSFGKEFITAFPENIAYYHPTNPNNRVVITALYSNTFVTVTMKDPSFIETQQLSAGVPYDFLTTIGTELARPGLLLNLIPTASFSSCYLIQTITNVQNNQALLVVPTDQTQGVKLGNGLLTLTWTPMIGTGYSWGLAYLQAYETSHIIWHSSSKMAVYYLGETTNSVFGNPAASLNTDPDSMGCVVKPALVELGTQQGGWPESIQYCQTLGYSLVSLNTEEMLLSVASKLRESGLQAPGQHQAWIGLRRSSLTGQWYWLSQQNVSFTHWAKNEPGTTTEGQCAMMFVDPDGNYTWSDQSCCEALPAVCYQGPTYLSLW</sequence>
<evidence type="ECO:0000256" key="1">
    <source>
        <dbReference type="ARBA" id="ARBA00023157"/>
    </source>
</evidence>
<dbReference type="Gene3D" id="3.10.100.10">
    <property type="entry name" value="Mannose-Binding Protein A, subunit A"/>
    <property type="match status" value="1"/>
</dbReference>
<organism evidence="4 5">
    <name type="scientific">Umbra pygmaea</name>
    <name type="common">Eastern mudminnow</name>
    <dbReference type="NCBI Taxonomy" id="75934"/>
    <lineage>
        <taxon>Eukaryota</taxon>
        <taxon>Metazoa</taxon>
        <taxon>Chordata</taxon>
        <taxon>Craniata</taxon>
        <taxon>Vertebrata</taxon>
        <taxon>Euteleostomi</taxon>
        <taxon>Actinopterygii</taxon>
        <taxon>Neopterygii</taxon>
        <taxon>Teleostei</taxon>
        <taxon>Protacanthopterygii</taxon>
        <taxon>Esociformes</taxon>
        <taxon>Umbridae</taxon>
        <taxon>Umbra</taxon>
    </lineage>
</organism>
<keyword evidence="2" id="KW-0732">Signal</keyword>
<dbReference type="PANTHER" id="PTHR45784:SF3">
    <property type="entry name" value="C-TYPE LECTIN DOMAIN FAMILY 4 MEMBER K-LIKE-RELATED"/>
    <property type="match status" value="1"/>
</dbReference>
<accession>A0ABD0X269</accession>
<dbReference type="PANTHER" id="PTHR45784">
    <property type="entry name" value="C-TYPE LECTIN DOMAIN FAMILY 20 MEMBER A-RELATED"/>
    <property type="match status" value="1"/>
</dbReference>
<dbReference type="InterPro" id="IPR016186">
    <property type="entry name" value="C-type_lectin-like/link_sf"/>
</dbReference>
<dbReference type="InterPro" id="IPR001304">
    <property type="entry name" value="C-type_lectin-like"/>
</dbReference>
<dbReference type="PROSITE" id="PS50041">
    <property type="entry name" value="C_TYPE_LECTIN_2"/>
    <property type="match status" value="1"/>
</dbReference>
<evidence type="ECO:0000313" key="5">
    <source>
        <dbReference type="Proteomes" id="UP001557470"/>
    </source>
</evidence>
<evidence type="ECO:0000259" key="3">
    <source>
        <dbReference type="PROSITE" id="PS50041"/>
    </source>
</evidence>
<keyword evidence="5" id="KW-1185">Reference proteome</keyword>
<reference evidence="4 5" key="1">
    <citation type="submission" date="2024-06" db="EMBL/GenBank/DDBJ databases">
        <authorList>
            <person name="Pan Q."/>
            <person name="Wen M."/>
            <person name="Jouanno E."/>
            <person name="Zahm M."/>
            <person name="Klopp C."/>
            <person name="Cabau C."/>
            <person name="Louis A."/>
            <person name="Berthelot C."/>
            <person name="Parey E."/>
            <person name="Roest Crollius H."/>
            <person name="Montfort J."/>
            <person name="Robinson-Rechavi M."/>
            <person name="Bouchez O."/>
            <person name="Lampietro C."/>
            <person name="Lopez Roques C."/>
            <person name="Donnadieu C."/>
            <person name="Postlethwait J."/>
            <person name="Bobe J."/>
            <person name="Verreycken H."/>
            <person name="Guiguen Y."/>
        </authorList>
    </citation>
    <scope>NUCLEOTIDE SEQUENCE [LARGE SCALE GENOMIC DNA]</scope>
    <source>
        <strain evidence="4">Up_M1</strain>
        <tissue evidence="4">Testis</tissue>
    </source>
</reference>
<dbReference type="Proteomes" id="UP001557470">
    <property type="component" value="Unassembled WGS sequence"/>
</dbReference>
<dbReference type="InterPro" id="IPR018378">
    <property type="entry name" value="C-type_lectin_CS"/>
</dbReference>